<name>A0A9D2MAU2_9FIRM</name>
<evidence type="ECO:0000313" key="2">
    <source>
        <dbReference type="Proteomes" id="UP000824208"/>
    </source>
</evidence>
<dbReference type="InterPro" id="IPR050484">
    <property type="entry name" value="Transf_Hexapept/Carb_Anhydrase"/>
</dbReference>
<dbReference type="AlphaFoldDB" id="A0A9D2MAU2"/>
<dbReference type="PANTHER" id="PTHR13061">
    <property type="entry name" value="DYNACTIN SUBUNIT P25"/>
    <property type="match status" value="1"/>
</dbReference>
<dbReference type="InterPro" id="IPR047324">
    <property type="entry name" value="LbH_gamma_CA-like"/>
</dbReference>
<dbReference type="CDD" id="cd04645">
    <property type="entry name" value="LbH_gamma_CA_like"/>
    <property type="match status" value="1"/>
</dbReference>
<evidence type="ECO:0000313" key="1">
    <source>
        <dbReference type="EMBL" id="HJB57336.1"/>
    </source>
</evidence>
<dbReference type="Gene3D" id="2.160.10.10">
    <property type="entry name" value="Hexapeptide repeat proteins"/>
    <property type="match status" value="1"/>
</dbReference>
<accession>A0A9D2MAU2</accession>
<dbReference type="SUPFAM" id="SSF51161">
    <property type="entry name" value="Trimeric LpxA-like enzymes"/>
    <property type="match status" value="1"/>
</dbReference>
<protein>
    <submittedName>
        <fullName evidence="1">Gamma carbonic anhydrase family protein</fullName>
    </submittedName>
</protein>
<dbReference type="Proteomes" id="UP000824208">
    <property type="component" value="Unassembled WGS sequence"/>
</dbReference>
<dbReference type="Pfam" id="PF00132">
    <property type="entry name" value="Hexapep"/>
    <property type="match status" value="1"/>
</dbReference>
<sequence length="172" mass="17802">MIRSFQGHSPALHPTARVAENATVVGQVTLAEEASVWYGAVLRGDCCTIQVDAGANIQDNCVLHCDEGFPLHVGAGVTVGHGAILHGCTVGERTTVGMGAILLNGCQIGPDCLVAAGALVPQNAVIPAGSLVMGAPAKVKRPLRPEEYQGLLQAAEEYRTLSRELLPAAEEG</sequence>
<reference evidence="1" key="1">
    <citation type="journal article" date="2021" name="PeerJ">
        <title>Extensive microbial diversity within the chicken gut microbiome revealed by metagenomics and culture.</title>
        <authorList>
            <person name="Gilroy R."/>
            <person name="Ravi A."/>
            <person name="Getino M."/>
            <person name="Pursley I."/>
            <person name="Horton D.L."/>
            <person name="Alikhan N.F."/>
            <person name="Baker D."/>
            <person name="Gharbi K."/>
            <person name="Hall N."/>
            <person name="Watson M."/>
            <person name="Adriaenssens E.M."/>
            <person name="Foster-Nyarko E."/>
            <person name="Jarju S."/>
            <person name="Secka A."/>
            <person name="Antonio M."/>
            <person name="Oren A."/>
            <person name="Chaudhuri R.R."/>
            <person name="La Ragione R."/>
            <person name="Hildebrand F."/>
            <person name="Pallen M.J."/>
        </authorList>
    </citation>
    <scope>NUCLEOTIDE SEQUENCE</scope>
    <source>
        <strain evidence="1">CHK189-11263</strain>
    </source>
</reference>
<dbReference type="InterPro" id="IPR011004">
    <property type="entry name" value="Trimer_LpxA-like_sf"/>
</dbReference>
<dbReference type="InterPro" id="IPR001451">
    <property type="entry name" value="Hexapep"/>
</dbReference>
<gene>
    <name evidence="1" type="ORF">H9714_07285</name>
</gene>
<organism evidence="1 2">
    <name type="scientific">Candidatus Flavonifractor intestinipullorum</name>
    <dbReference type="NCBI Taxonomy" id="2838587"/>
    <lineage>
        <taxon>Bacteria</taxon>
        <taxon>Bacillati</taxon>
        <taxon>Bacillota</taxon>
        <taxon>Clostridia</taxon>
        <taxon>Eubacteriales</taxon>
        <taxon>Oscillospiraceae</taxon>
        <taxon>Flavonifractor</taxon>
    </lineage>
</organism>
<dbReference type="PANTHER" id="PTHR13061:SF29">
    <property type="entry name" value="GAMMA CARBONIC ANHYDRASE-LIKE 1, MITOCHONDRIAL-RELATED"/>
    <property type="match status" value="1"/>
</dbReference>
<reference evidence="1" key="2">
    <citation type="submission" date="2021-04" db="EMBL/GenBank/DDBJ databases">
        <authorList>
            <person name="Gilroy R."/>
        </authorList>
    </citation>
    <scope>NUCLEOTIDE SEQUENCE</scope>
    <source>
        <strain evidence="1">CHK189-11263</strain>
    </source>
</reference>
<proteinExistence type="predicted"/>
<dbReference type="EMBL" id="DWYC01000061">
    <property type="protein sequence ID" value="HJB57336.1"/>
    <property type="molecule type" value="Genomic_DNA"/>
</dbReference>
<comment type="caution">
    <text evidence="1">The sequence shown here is derived from an EMBL/GenBank/DDBJ whole genome shotgun (WGS) entry which is preliminary data.</text>
</comment>